<evidence type="ECO:0000313" key="1">
    <source>
        <dbReference type="EMBL" id="GAJ23334.1"/>
    </source>
</evidence>
<dbReference type="EMBL" id="BARW01035856">
    <property type="protein sequence ID" value="GAJ23334.1"/>
    <property type="molecule type" value="Genomic_DNA"/>
</dbReference>
<comment type="caution">
    <text evidence="1">The sequence shown here is derived from an EMBL/GenBank/DDBJ whole genome shotgun (WGS) entry which is preliminary data.</text>
</comment>
<gene>
    <name evidence="1" type="ORF">S12H4_55830</name>
</gene>
<reference evidence="1" key="1">
    <citation type="journal article" date="2014" name="Front. Microbiol.">
        <title>High frequency of phylogenetically diverse reductive dehalogenase-homologous genes in deep subseafloor sedimentary metagenomes.</title>
        <authorList>
            <person name="Kawai M."/>
            <person name="Futagami T."/>
            <person name="Toyoda A."/>
            <person name="Takaki Y."/>
            <person name="Nishi S."/>
            <person name="Hori S."/>
            <person name="Arai W."/>
            <person name="Tsubouchi T."/>
            <person name="Morono Y."/>
            <person name="Uchiyama I."/>
            <person name="Ito T."/>
            <person name="Fujiyama A."/>
            <person name="Inagaki F."/>
            <person name="Takami H."/>
        </authorList>
    </citation>
    <scope>NUCLEOTIDE SEQUENCE</scope>
    <source>
        <strain evidence="1">Expedition CK06-06</strain>
    </source>
</reference>
<proteinExistence type="predicted"/>
<dbReference type="AlphaFoldDB" id="X1V0V7"/>
<protein>
    <submittedName>
        <fullName evidence="1">Uncharacterized protein</fullName>
    </submittedName>
</protein>
<name>X1V0V7_9ZZZZ</name>
<sequence length="115" mass="12873">LHSIHCGKCGASFIVNKASNAYASYRSSYYCPVCDSSIYTIPDDTFFGLMVSPELAVKFQDMRNLLDIMEKTDLEALMKKAKLWEKVTLLDSIPEVSKALSEGRRIEVKVLDGTD</sequence>
<feature type="non-terminal residue" evidence="1">
    <location>
        <position position="1"/>
    </location>
</feature>
<organism evidence="1">
    <name type="scientific">marine sediment metagenome</name>
    <dbReference type="NCBI Taxonomy" id="412755"/>
    <lineage>
        <taxon>unclassified sequences</taxon>
        <taxon>metagenomes</taxon>
        <taxon>ecological metagenomes</taxon>
    </lineage>
</organism>
<accession>X1V0V7</accession>